<dbReference type="AlphaFoldDB" id="A0A109RG42"/>
<dbReference type="OrthoDB" id="6194521at2"/>
<dbReference type="InterPro" id="IPR043472">
    <property type="entry name" value="Macro_dom-like"/>
</dbReference>
<dbReference type="NCBIfam" id="NF003163">
    <property type="entry name" value="PRK04143.1"/>
    <property type="match status" value="1"/>
</dbReference>
<reference evidence="2" key="2">
    <citation type="submission" date="2016-01" db="EMBL/GenBank/DDBJ databases">
        <title>Six Aerococcus type strain genome sequencing and assembly using PacBio and Illumina Hiseq.</title>
        <authorList>
            <person name="Carkaci D."/>
            <person name="Dargis R."/>
            <person name="Nielsen X.C."/>
            <person name="Skovgaard O."/>
            <person name="Fuursted K."/>
            <person name="Christensen J.J."/>
        </authorList>
    </citation>
    <scope>NUCLEOTIDE SEQUENCE [LARGE SCALE GENOMIC DNA]</scope>
    <source>
        <strain evidence="2">CCUG42038B</strain>
    </source>
</reference>
<evidence type="ECO:0000313" key="2">
    <source>
        <dbReference type="Proteomes" id="UP000062260"/>
    </source>
</evidence>
<dbReference type="InterPro" id="IPR002589">
    <property type="entry name" value="Macro_dom"/>
</dbReference>
<dbReference type="PROSITE" id="PS51154">
    <property type="entry name" value="MACRO"/>
    <property type="match status" value="1"/>
</dbReference>
<reference evidence="1 2" key="1">
    <citation type="journal article" date="2016" name="Genome Announc.">
        <title>Complete Genome Sequences of Aerococcus christensenii CCUG 28831T, Aerococcus sanguinicola CCUG 43001T, Aerococcus urinae CCUG 36881T, Aerococcus urinaeequi CCUG 28094T, Aerococcus urinaehominis CCUG 42038 BT, and Aerococcus viridans CCUG 4311T.</title>
        <authorList>
            <person name="Carkaci D."/>
            <person name="Dargis R."/>
            <person name="Nielsen X.C."/>
            <person name="Skovgaard O."/>
            <person name="Fuursted K."/>
            <person name="Christensen J.J."/>
        </authorList>
    </citation>
    <scope>NUCLEOTIDE SEQUENCE [LARGE SCALE GENOMIC DNA]</scope>
    <source>
        <strain evidence="1 2">CCUG42038B</strain>
    </source>
</reference>
<dbReference type="PANTHER" id="PTHR11106">
    <property type="entry name" value="GANGLIOSIDE INDUCED DIFFERENTIATION ASSOCIATED PROTEIN 2-RELATED"/>
    <property type="match status" value="1"/>
</dbReference>
<dbReference type="CDD" id="cd02908">
    <property type="entry name" value="Macro_OAADPr_deacetylase"/>
    <property type="match status" value="1"/>
</dbReference>
<gene>
    <name evidence="1" type="ORF">AWM75_00415</name>
</gene>
<dbReference type="SMART" id="SM00506">
    <property type="entry name" value="A1pp"/>
    <property type="match status" value="1"/>
</dbReference>
<proteinExistence type="predicted"/>
<dbReference type="Proteomes" id="UP000062260">
    <property type="component" value="Chromosome"/>
</dbReference>
<dbReference type="SUPFAM" id="SSF52949">
    <property type="entry name" value="Macro domain-like"/>
    <property type="match status" value="1"/>
</dbReference>
<dbReference type="Pfam" id="PF01661">
    <property type="entry name" value="Macro"/>
    <property type="match status" value="1"/>
</dbReference>
<dbReference type="Gene3D" id="3.40.220.10">
    <property type="entry name" value="Leucine Aminopeptidase, subunit E, domain 1"/>
    <property type="match status" value="1"/>
</dbReference>
<dbReference type="KEGG" id="auh:AWM75_00415"/>
<organism evidence="1 2">
    <name type="scientific">Aerococcus urinaehominis</name>
    <dbReference type="NCBI Taxonomy" id="128944"/>
    <lineage>
        <taxon>Bacteria</taxon>
        <taxon>Bacillati</taxon>
        <taxon>Bacillota</taxon>
        <taxon>Bacilli</taxon>
        <taxon>Lactobacillales</taxon>
        <taxon>Aerococcaceae</taxon>
        <taxon>Aerococcus</taxon>
    </lineage>
</organism>
<name>A0A109RG42_9LACT</name>
<sequence>MKQTDRLKLMVGYLEGEYSDPSDYQNLPAYNLDDDDQNQLTKRQELANKWRQLVNVRPAKPASDQYLSLQDTYLALENNDGPTYGFTDGYIKSDQISLWQGDITQLAVDAIVNAANNQAEGCFIPGHNCIDNIIHTKAGIQLRLDMHQQIKSRGRKLATGQALISSAYNLPATYVIHTVGPVVQGGQVTDIKADQLAQCYQSCLALAEEKGLKTIAFCCIATGVFGYPADQAAQVAIKTVENYISQENSQIKVIFNVFTDQDLAIYADRLGIDLEEEK</sequence>
<dbReference type="PANTHER" id="PTHR11106:SF27">
    <property type="entry name" value="MACRO DOMAIN-CONTAINING PROTEIN"/>
    <property type="match status" value="1"/>
</dbReference>
<dbReference type="RefSeq" id="WP_067977205.1">
    <property type="nucleotide sequence ID" value="NZ_CP014163.1"/>
</dbReference>
<dbReference type="STRING" id="128944.AWM75_00415"/>
<accession>A0A109RG42</accession>
<evidence type="ECO:0000313" key="1">
    <source>
        <dbReference type="EMBL" id="AMB98546.1"/>
    </source>
</evidence>
<protein>
    <submittedName>
        <fullName evidence="1">Uncharacterized protein</fullName>
    </submittedName>
</protein>
<dbReference type="EMBL" id="CP014163">
    <property type="protein sequence ID" value="AMB98546.1"/>
    <property type="molecule type" value="Genomic_DNA"/>
</dbReference>
<keyword evidence="2" id="KW-1185">Reference proteome</keyword>